<dbReference type="EMBL" id="CP071182">
    <property type="protein sequence ID" value="QSO46027.1"/>
    <property type="molecule type" value="Genomic_DNA"/>
</dbReference>
<dbReference type="PANTHER" id="PTHR43617:SF30">
    <property type="entry name" value="HISTONE ACETYLTRANSFERASE"/>
    <property type="match status" value="1"/>
</dbReference>
<dbReference type="Pfam" id="PF00583">
    <property type="entry name" value="Acetyltransf_1"/>
    <property type="match status" value="1"/>
</dbReference>
<dbReference type="SUPFAM" id="SSF55729">
    <property type="entry name" value="Acyl-CoA N-acyltransferases (Nat)"/>
    <property type="match status" value="1"/>
</dbReference>
<reference evidence="2 3" key="1">
    <citation type="submission" date="2021-02" db="EMBL/GenBank/DDBJ databases">
        <title>Alicyclobacillus curvatus sp. nov. and Alicyclobacillus mengziensis sp. nov., two acidophilic bacteria isolated from acid mine drainage.</title>
        <authorList>
            <person name="Huang Y."/>
        </authorList>
    </citation>
    <scope>NUCLEOTIDE SEQUENCE [LARGE SCALE GENOMIC DNA]</scope>
    <source>
        <strain evidence="2 3">S30H14</strain>
    </source>
</reference>
<evidence type="ECO:0000313" key="3">
    <source>
        <dbReference type="Proteomes" id="UP000663505"/>
    </source>
</evidence>
<dbReference type="KEGG" id="afx:JZ786_16020"/>
<name>A0A9X7VW84_9BACL</name>
<dbReference type="Gene3D" id="3.40.630.30">
    <property type="match status" value="1"/>
</dbReference>
<dbReference type="InterPro" id="IPR000182">
    <property type="entry name" value="GNAT_dom"/>
</dbReference>
<feature type="domain" description="N-acetyltransferase" evidence="1">
    <location>
        <begin position="1"/>
        <end position="166"/>
    </location>
</feature>
<dbReference type="RefSeq" id="WP_206655399.1">
    <property type="nucleotide sequence ID" value="NZ_CP071182.1"/>
</dbReference>
<dbReference type="AlphaFoldDB" id="A0A9X7VW84"/>
<keyword evidence="3" id="KW-1185">Reference proteome</keyword>
<gene>
    <name evidence="2" type="ORF">JZ786_16020</name>
</gene>
<dbReference type="InterPro" id="IPR016181">
    <property type="entry name" value="Acyl_CoA_acyltransferase"/>
</dbReference>
<proteinExistence type="predicted"/>
<sequence length="180" mass="20290">MEIRFASSADLLDVARVNVDVWKSTYRGVISDSFLDSLSYDRSRERFLRMLARPETPSFIVVADSTDGIIGYAHAGASRERALCPRVDSELYGLYLRPAYHRQGLGEKLVKTAATELVRRGYQSMAVVVFTRNANARRFYEAMGARPLVERASGIRGELVKELLYVFEDITEVGKRGESE</sequence>
<dbReference type="GO" id="GO:0016747">
    <property type="term" value="F:acyltransferase activity, transferring groups other than amino-acyl groups"/>
    <property type="evidence" value="ECO:0007669"/>
    <property type="project" value="InterPro"/>
</dbReference>
<organism evidence="2 3">
    <name type="scientific">Alicyclobacillus mengziensis</name>
    <dbReference type="NCBI Taxonomy" id="2931921"/>
    <lineage>
        <taxon>Bacteria</taxon>
        <taxon>Bacillati</taxon>
        <taxon>Bacillota</taxon>
        <taxon>Bacilli</taxon>
        <taxon>Bacillales</taxon>
        <taxon>Alicyclobacillaceae</taxon>
        <taxon>Alicyclobacillus</taxon>
    </lineage>
</organism>
<dbReference type="Proteomes" id="UP000663505">
    <property type="component" value="Chromosome"/>
</dbReference>
<dbReference type="InterPro" id="IPR050276">
    <property type="entry name" value="MshD_Acetyltransferase"/>
</dbReference>
<evidence type="ECO:0000259" key="1">
    <source>
        <dbReference type="PROSITE" id="PS51186"/>
    </source>
</evidence>
<dbReference type="PROSITE" id="PS51186">
    <property type="entry name" value="GNAT"/>
    <property type="match status" value="1"/>
</dbReference>
<dbReference type="PANTHER" id="PTHR43617">
    <property type="entry name" value="L-AMINO ACID N-ACETYLTRANSFERASE"/>
    <property type="match status" value="1"/>
</dbReference>
<protein>
    <submittedName>
        <fullName evidence="2">GNAT family N-acetyltransferase</fullName>
    </submittedName>
</protein>
<evidence type="ECO:0000313" key="2">
    <source>
        <dbReference type="EMBL" id="QSO46027.1"/>
    </source>
</evidence>
<accession>A0A9X7VW84</accession>
<dbReference type="CDD" id="cd04301">
    <property type="entry name" value="NAT_SF"/>
    <property type="match status" value="1"/>
</dbReference>